<dbReference type="AlphaFoldDB" id="A0A976XVE0"/>
<dbReference type="Pfam" id="PF03936">
    <property type="entry name" value="Terpene_synth_C"/>
    <property type="match status" value="1"/>
</dbReference>
<gene>
    <name evidence="11" type="primary">TPS5</name>
</gene>
<evidence type="ECO:0000313" key="11">
    <source>
        <dbReference type="EMBL" id="UVE15962.1"/>
    </source>
</evidence>
<evidence type="ECO:0000256" key="6">
    <source>
        <dbReference type="ARBA" id="ARBA00022723"/>
    </source>
</evidence>
<evidence type="ECO:0000256" key="5">
    <source>
        <dbReference type="ARBA" id="ARBA00022640"/>
    </source>
</evidence>
<dbReference type="SUPFAM" id="SSF48576">
    <property type="entry name" value="Terpenoid synthases"/>
    <property type="match status" value="1"/>
</dbReference>
<proteinExistence type="evidence at transcript level"/>
<feature type="domain" description="Terpene synthase N-terminal" evidence="9">
    <location>
        <begin position="224"/>
        <end position="420"/>
    </location>
</feature>
<dbReference type="PANTHER" id="PTHR31739:SF3">
    <property type="entry name" value="ENT-KAUR-16-ENE SYNTHASE, CHLOROPLASTIC"/>
    <property type="match status" value="1"/>
</dbReference>
<keyword evidence="8" id="KW-0456">Lyase</keyword>
<evidence type="ECO:0000256" key="7">
    <source>
        <dbReference type="ARBA" id="ARBA00022842"/>
    </source>
</evidence>
<dbReference type="FunFam" id="1.50.10.160:FF:000002">
    <property type="entry name" value="cis-abienol synthase, chloroplastic"/>
    <property type="match status" value="1"/>
</dbReference>
<dbReference type="PANTHER" id="PTHR31739">
    <property type="entry name" value="ENT-COPALYL DIPHOSPHATE SYNTHASE, CHLOROPLASTIC"/>
    <property type="match status" value="1"/>
</dbReference>
<name>A0A976XVE0_LEOJA</name>
<dbReference type="InterPro" id="IPR008930">
    <property type="entry name" value="Terpenoid_cyclase/PrenylTrfase"/>
</dbReference>
<reference evidence="11" key="1">
    <citation type="journal article" date="2022" name="Plant Physiol.">
        <title>Diterpene synthases from Leonurus japonicus elucidate epoxy-bridge formation of spiro-labdane diterpenoids.</title>
        <authorList>
            <person name="Wang J."/>
            <person name="Mao Y."/>
            <person name="Ma Y."/>
            <person name="Yang J."/>
            <person name="Jin B."/>
            <person name="Lin H."/>
            <person name="Tang J."/>
            <person name="Zeng W."/>
            <person name="Zhao Y."/>
            <person name="Gao W."/>
            <person name="Peters R.J."/>
            <person name="Guo J."/>
            <person name="Cui G."/>
            <person name="Huang L."/>
        </authorList>
    </citation>
    <scope>NUCLEOTIDE SEQUENCE</scope>
</reference>
<dbReference type="InterPro" id="IPR036965">
    <property type="entry name" value="Terpene_synth_N_sf"/>
</dbReference>
<dbReference type="SFLD" id="SFLDG01014">
    <property type="entry name" value="Terpene_Cyclase_Like_1_N-term"/>
    <property type="match status" value="1"/>
</dbReference>
<dbReference type="InterPro" id="IPR050148">
    <property type="entry name" value="Terpene_synthase-like"/>
</dbReference>
<dbReference type="Gene3D" id="1.10.600.10">
    <property type="entry name" value="Farnesyl Diphosphate Synthase"/>
    <property type="match status" value="1"/>
</dbReference>
<dbReference type="GO" id="GO:0009686">
    <property type="term" value="P:gibberellin biosynthetic process"/>
    <property type="evidence" value="ECO:0007669"/>
    <property type="project" value="TreeGrafter"/>
</dbReference>
<dbReference type="InterPro" id="IPR044814">
    <property type="entry name" value="Terpene_cyclase_plant_C1"/>
</dbReference>
<comment type="subcellular location">
    <subcellularLocation>
        <location evidence="2">Plastid</location>
        <location evidence="2">Chloroplast</location>
    </subcellularLocation>
</comment>
<evidence type="ECO:0000256" key="3">
    <source>
        <dbReference type="ARBA" id="ARBA00006333"/>
    </source>
</evidence>
<evidence type="ECO:0000259" key="10">
    <source>
        <dbReference type="Pfam" id="PF03936"/>
    </source>
</evidence>
<evidence type="ECO:0000259" key="9">
    <source>
        <dbReference type="Pfam" id="PF01397"/>
    </source>
</evidence>
<organism evidence="11">
    <name type="scientific">Leonurus japonicus</name>
    <name type="common">Chinese motherwort</name>
    <name type="synonym">Leonurus artemisia</name>
    <dbReference type="NCBI Taxonomy" id="4138"/>
    <lineage>
        <taxon>Eukaryota</taxon>
        <taxon>Viridiplantae</taxon>
        <taxon>Streptophyta</taxon>
        <taxon>Embryophyta</taxon>
        <taxon>Tracheophyta</taxon>
        <taxon>Spermatophyta</taxon>
        <taxon>Magnoliopsida</taxon>
        <taxon>eudicotyledons</taxon>
        <taxon>Gunneridae</taxon>
        <taxon>Pentapetalae</taxon>
        <taxon>asterids</taxon>
        <taxon>lamiids</taxon>
        <taxon>Lamiales</taxon>
        <taxon>Lamiaceae</taxon>
        <taxon>Lamioideae</taxon>
        <taxon>Leonureae</taxon>
        <taxon>Leonurus</taxon>
    </lineage>
</organism>
<dbReference type="Gene3D" id="1.50.10.130">
    <property type="entry name" value="Terpene synthase, N-terminal domain"/>
    <property type="match status" value="1"/>
</dbReference>
<protein>
    <submittedName>
        <fullName evidence="11">Ent-kaurene synthase</fullName>
    </submittedName>
</protein>
<dbReference type="SUPFAM" id="SSF48239">
    <property type="entry name" value="Terpenoid cyclases/Protein prenyltransferases"/>
    <property type="match status" value="2"/>
</dbReference>
<dbReference type="FunFam" id="1.50.10.130:FF:000002">
    <property type="entry name" value="Ent-copalyl diphosphate synthase, chloroplastic"/>
    <property type="match status" value="1"/>
</dbReference>
<keyword evidence="7" id="KW-0460">Magnesium</keyword>
<dbReference type="GO" id="GO:0010333">
    <property type="term" value="F:terpene synthase activity"/>
    <property type="evidence" value="ECO:0007669"/>
    <property type="project" value="InterPro"/>
</dbReference>
<dbReference type="CDD" id="cd00684">
    <property type="entry name" value="Terpene_cyclase_plant_C1"/>
    <property type="match status" value="1"/>
</dbReference>
<comment type="cofactor">
    <cofactor evidence="1">
        <name>Mg(2+)</name>
        <dbReference type="ChEBI" id="CHEBI:18420"/>
    </cofactor>
</comment>
<accession>A0A976XVE0</accession>
<dbReference type="FunFam" id="1.10.600.10:FF:000005">
    <property type="entry name" value="Ent-kaur-16-ene synthase, chloroplastic"/>
    <property type="match status" value="1"/>
</dbReference>
<keyword evidence="6" id="KW-0479">Metal-binding</keyword>
<feature type="domain" description="Terpene synthase metal-binding" evidence="10">
    <location>
        <begin position="492"/>
        <end position="727"/>
    </location>
</feature>
<evidence type="ECO:0000256" key="8">
    <source>
        <dbReference type="ARBA" id="ARBA00023239"/>
    </source>
</evidence>
<evidence type="ECO:0000256" key="2">
    <source>
        <dbReference type="ARBA" id="ARBA00004229"/>
    </source>
</evidence>
<dbReference type="InterPro" id="IPR008949">
    <property type="entry name" value="Isoprenoid_synthase_dom_sf"/>
</dbReference>
<keyword evidence="4" id="KW-0150">Chloroplast</keyword>
<comment type="similarity">
    <text evidence="3">Belongs to the terpene synthase family.</text>
</comment>
<evidence type="ECO:0000256" key="1">
    <source>
        <dbReference type="ARBA" id="ARBA00001946"/>
    </source>
</evidence>
<dbReference type="GO" id="GO:0009507">
    <property type="term" value="C:chloroplast"/>
    <property type="evidence" value="ECO:0007669"/>
    <property type="project" value="UniProtKB-SubCell"/>
</dbReference>
<evidence type="ECO:0000256" key="4">
    <source>
        <dbReference type="ARBA" id="ARBA00022528"/>
    </source>
</evidence>
<dbReference type="EMBL" id="MZ557364">
    <property type="protein sequence ID" value="UVE15962.1"/>
    <property type="molecule type" value="mRNA"/>
</dbReference>
<dbReference type="InterPro" id="IPR001906">
    <property type="entry name" value="Terpene_synth_N"/>
</dbReference>
<dbReference type="GO" id="GO:0000287">
    <property type="term" value="F:magnesium ion binding"/>
    <property type="evidence" value="ECO:0007669"/>
    <property type="project" value="InterPro"/>
</dbReference>
<keyword evidence="5" id="KW-0934">Plastid</keyword>
<dbReference type="Pfam" id="PF01397">
    <property type="entry name" value="Terpene_synth"/>
    <property type="match status" value="1"/>
</dbReference>
<dbReference type="InterPro" id="IPR005630">
    <property type="entry name" value="Terpene_synthase_metal-bd"/>
</dbReference>
<sequence>MSLRPCTPVFESHFRISCLSRVSASLDTGVQRVTSSKMASAVQCFEETKARIVKLIHKAELSVSTYDTAWVAMVPSPNSSNEPCFPDCLSWLLENQCCDGSWACPHHHPFLKKDVLSSTLACILALKKWGVGQEQIIKGARFIEVNFASATEKSQISPMGFDIIFPSMLEYARDLYLDLHLEPTRFDDLIFKRELELKRYYQSDSADREAYLAYIAEGMGKLQDWEPVMKYQRKNGSLFNSPSTTAAAYIALPNLGCLSYLHSALKKFGNAVPAVYPLDVYSRLCTVDNLESLGISRYFQKEIQQVLDETYRCWLQENEEIFMDASTCALAFRTLRMNGYNVTSDSITKLLPDSFRGNMKDIDTTLELYKASELILYPDERDLEQQNLRLKDILEQEVSSGFIHSSQLGRNIGSEVNHALDYPFYAIMDRVAKRRNIEHYNFDNTRILKTSYCSPNFANKDFLFLSVEDFNNCQTMHREELGELERWVTENRLDELKFARIKSAYCYFSAAATFFAPELSDARMSWAKNGVLTTVVDDFFDVGGSEDEFKQLIRLVEIWDADATTECSSQNVQIIFSVLRRTISEIGDKAFKRQERSVTNHIIDIWLDLLYSMMKEAEWGRDEHVPTMDEYMSNAYVSFALGPIVLPCLYLVGPKLSEEMVRHSEYHTLFRLLSTCGRLLNDIQTCERELKDGKLNAIPLYMINSGGETSKEAATREMKSLIDRQRRELLRLVLEKEGSVVPKACKELFWHMSTVLHLFYCKDDGFSSQDLIKVVKQVIHQPIVLN</sequence>
<dbReference type="Gene3D" id="1.50.10.160">
    <property type="match status" value="1"/>
</dbReference>